<evidence type="ECO:0000256" key="3">
    <source>
        <dbReference type="ARBA" id="ARBA00022723"/>
    </source>
</evidence>
<dbReference type="GO" id="GO:0034647">
    <property type="term" value="F:histone H3K4me/H3K4me2/H3K4me3 demethylase activity"/>
    <property type="evidence" value="ECO:0007669"/>
    <property type="project" value="TreeGrafter"/>
</dbReference>
<dbReference type="EMBL" id="JAINDJ010000005">
    <property type="protein sequence ID" value="KAG9445682.1"/>
    <property type="molecule type" value="Genomic_DNA"/>
</dbReference>
<comment type="subcellular location">
    <subcellularLocation>
        <location evidence="2">Nucleus</location>
    </subcellularLocation>
</comment>
<dbReference type="InterPro" id="IPR003347">
    <property type="entry name" value="JmjC_dom"/>
</dbReference>
<dbReference type="Pfam" id="PF05964">
    <property type="entry name" value="FYRN"/>
    <property type="match status" value="1"/>
</dbReference>
<keyword evidence="3" id="KW-0479">Metal-binding</keyword>
<keyword evidence="15" id="KW-1185">Reference proteome</keyword>
<evidence type="ECO:0000256" key="7">
    <source>
        <dbReference type="ARBA" id="ARBA00023004"/>
    </source>
</evidence>
<dbReference type="Gene3D" id="3.30.160.360">
    <property type="match status" value="1"/>
</dbReference>
<dbReference type="SMART" id="SM00558">
    <property type="entry name" value="JmjC"/>
    <property type="match status" value="1"/>
</dbReference>
<feature type="region of interest" description="Disordered" evidence="11">
    <location>
        <begin position="967"/>
        <end position="994"/>
    </location>
</feature>
<evidence type="ECO:0000256" key="4">
    <source>
        <dbReference type="ARBA" id="ARBA00022853"/>
    </source>
</evidence>
<dbReference type="PANTHER" id="PTHR10694:SF113">
    <property type="entry name" value="PROTEIN JUMONJI"/>
    <property type="match status" value="1"/>
</dbReference>
<dbReference type="Pfam" id="PF05965">
    <property type="entry name" value="FYRC"/>
    <property type="match status" value="1"/>
</dbReference>
<evidence type="ECO:0000256" key="8">
    <source>
        <dbReference type="ARBA" id="ARBA00023015"/>
    </source>
</evidence>
<keyword evidence="4" id="KW-0156">Chromatin regulator</keyword>
<dbReference type="Gene3D" id="2.60.120.650">
    <property type="entry name" value="Cupin"/>
    <property type="match status" value="1"/>
</dbReference>
<dbReference type="PANTHER" id="PTHR10694">
    <property type="entry name" value="LYSINE-SPECIFIC DEMETHYLASE"/>
    <property type="match status" value="1"/>
</dbReference>
<feature type="region of interest" description="Disordered" evidence="11">
    <location>
        <begin position="704"/>
        <end position="723"/>
    </location>
</feature>
<comment type="caution">
    <text evidence="14">The sequence shown here is derived from an EMBL/GenBank/DDBJ whole genome shotgun (WGS) entry which is preliminary data.</text>
</comment>
<sequence>MGVECTHTHVKKENIETPLVPPGFGSTTSFVLKKVCEGMTPKMEPSRTSNMQMDDTHCSIITDGTKLTRSLRRKPWINYNEFGSSSEDELDSEQNVPTIRCLPKGVIRGCPECANCQKVTTKWRPEDAHRPTLDDAPVFYPNAEEFKDTLKYIASIRGRAEPYGICRIVPPPSWNPPCPLKEKSVWENAQFATRIQRIDKLQNRTSVKKMSRYYRSMMRKRRKCMKMGAESNSTTEGVKIHDLGYHNSIEKFGFEPGSLFTLEAFSKYANEFKEQYFGMKDFKVDGQREGVDMQKQWEPSVENIEGEYWRLVEKPTEEIEVLYGADIETGKFGSGFPKSLSIAGSSGLDNQYVNSGWNLNNLSRLPGSLLAFESGDISGVQVPWLYVGMCFSSFCWHVEDHHFYSLNYMHWGAPKLWYGVPGKDALKLEEAMKMHLPDLFEEQPDLLHKLVTQLSPSVLKSDGVPVYRCVQNPREFVITFPRAYHAGFNSGFNCAEAVNVAPVDWLPHGQSAAELYQEQCRKTSVSHDKLLLGAAREAVRALWELSLLRKNTIDNLRWKDVCGKDGILAKALKIRVEMEHVRRDSLSSPYQSRKMDSSFDAMSERECILCFYDLHFSAAGCTCSPDRFVCLNHAKQLCKCPWSSRFFLYRYEISELNTLMEALCGKLSAVHKWASLDLGLTLRSVVTKDKSQEALPSVQVARQKRQEDAFNHSNTIGRGQRIHDVSNQSNAQLLQRDIQPFPHFLPSKEGPCNQTKDHKEAVFTTYPPGLSGIFPKIKTEEQESPGFQPTLDGKSFAKPSENISTTLGLATSSCKVQPSRGSDATQMKMAGGSSVGVGDVVILSDDDGEKSILKDPDVSLRLTNVDNKVSSCNDQKLLVLNVPETSAALMGEKDARLLPFMGKESNLQPLATEVDSSKAKMPLAYNFIMPSIPFVRTPQNLFHDVKSKTVTSDSVREPLNNELNIVGNGIKHPLPPGTGKSYAAGKNEPSSGLRVKDGAGSLRDSILGTSNTLERHLHQKGPRMAKVVRRVNSAVEPLEFGVVLSGKLWSNCQAIFPKGFRSRVQYLSVMEPSKKCYYVSEILDAGLRGPLFMVTVEQSPSEVFIHVSATKCWDMVRERVNLEIRKQHNLGRIGLPPLQPPGCIDGLEMFGLTSPIIIQAIEEMDRNRICLDYWKSKFEQKTSHPSLGMFADDLKQSYEEPKSNQASASDSAKQTSEGAKTVLRGLLKKANLVELNTLHCFLSEDKRTSNQEIVSELLAEEFYDRQKLNSSKLT</sequence>
<evidence type="ECO:0000313" key="15">
    <source>
        <dbReference type="Proteomes" id="UP000825729"/>
    </source>
</evidence>
<dbReference type="Pfam" id="PF02928">
    <property type="entry name" value="zf-C5HC2"/>
    <property type="match status" value="1"/>
</dbReference>
<evidence type="ECO:0008006" key="16">
    <source>
        <dbReference type="Google" id="ProtNLM"/>
    </source>
</evidence>
<accession>A0AAV7ED98</accession>
<dbReference type="Pfam" id="PF02373">
    <property type="entry name" value="JmjC"/>
    <property type="match status" value="1"/>
</dbReference>
<evidence type="ECO:0000256" key="11">
    <source>
        <dbReference type="SAM" id="MobiDB-lite"/>
    </source>
</evidence>
<dbReference type="SUPFAM" id="SSF51197">
    <property type="entry name" value="Clavaminate synthase-like"/>
    <property type="match status" value="1"/>
</dbReference>
<reference evidence="14 15" key="1">
    <citation type="submission" date="2021-07" db="EMBL/GenBank/DDBJ databases">
        <title>The Aristolochia fimbriata genome: insights into angiosperm evolution, floral development and chemical biosynthesis.</title>
        <authorList>
            <person name="Jiao Y."/>
        </authorList>
    </citation>
    <scope>NUCLEOTIDE SEQUENCE [LARGE SCALE GENOMIC DNA]</scope>
    <source>
        <strain evidence="14">IBCAS-2021</strain>
        <tissue evidence="14">Leaf</tissue>
    </source>
</reference>
<keyword evidence="9" id="KW-0804">Transcription</keyword>
<dbReference type="SMART" id="SM00545">
    <property type="entry name" value="JmjN"/>
    <property type="match status" value="1"/>
</dbReference>
<evidence type="ECO:0000256" key="9">
    <source>
        <dbReference type="ARBA" id="ARBA00023163"/>
    </source>
</evidence>
<evidence type="ECO:0000256" key="2">
    <source>
        <dbReference type="ARBA" id="ARBA00004123"/>
    </source>
</evidence>
<dbReference type="SMART" id="SM00541">
    <property type="entry name" value="FYRN"/>
    <property type="match status" value="1"/>
</dbReference>
<evidence type="ECO:0000313" key="14">
    <source>
        <dbReference type="EMBL" id="KAG9445682.1"/>
    </source>
</evidence>
<name>A0AAV7ED98_ARIFI</name>
<dbReference type="SMART" id="SM00542">
    <property type="entry name" value="FYRC"/>
    <property type="match status" value="1"/>
</dbReference>
<feature type="domain" description="JmjC" evidence="13">
    <location>
        <begin position="354"/>
        <end position="517"/>
    </location>
</feature>
<keyword evidence="7" id="KW-0408">Iron</keyword>
<dbReference type="PROSITE" id="PS51184">
    <property type="entry name" value="JMJC"/>
    <property type="match status" value="1"/>
</dbReference>
<dbReference type="Pfam" id="PF02375">
    <property type="entry name" value="JmjN"/>
    <property type="match status" value="1"/>
</dbReference>
<proteinExistence type="predicted"/>
<keyword evidence="10" id="KW-0539">Nucleus</keyword>
<dbReference type="InterPro" id="IPR003889">
    <property type="entry name" value="FYrich_C"/>
</dbReference>
<dbReference type="FunFam" id="3.30.160.360:FF:000005">
    <property type="entry name" value="Putative lysine-specific demethylase JMJ16"/>
    <property type="match status" value="1"/>
</dbReference>
<keyword evidence="8" id="KW-0805">Transcription regulation</keyword>
<protein>
    <recommendedName>
        <fullName evidence="16">Lysine-specific demethylase JMJ16</fullName>
    </recommendedName>
</protein>
<dbReference type="GO" id="GO:0005634">
    <property type="term" value="C:nucleus"/>
    <property type="evidence" value="ECO:0007669"/>
    <property type="project" value="UniProtKB-SubCell"/>
</dbReference>
<evidence type="ECO:0000256" key="1">
    <source>
        <dbReference type="ARBA" id="ARBA00001954"/>
    </source>
</evidence>
<keyword evidence="6" id="KW-0560">Oxidoreductase</keyword>
<gene>
    <name evidence="14" type="ORF">H6P81_011810</name>
</gene>
<evidence type="ECO:0000256" key="10">
    <source>
        <dbReference type="ARBA" id="ARBA00023242"/>
    </source>
</evidence>
<evidence type="ECO:0000259" key="12">
    <source>
        <dbReference type="PROSITE" id="PS51183"/>
    </source>
</evidence>
<organism evidence="14 15">
    <name type="scientific">Aristolochia fimbriata</name>
    <name type="common">White veined hardy Dutchman's pipe vine</name>
    <dbReference type="NCBI Taxonomy" id="158543"/>
    <lineage>
        <taxon>Eukaryota</taxon>
        <taxon>Viridiplantae</taxon>
        <taxon>Streptophyta</taxon>
        <taxon>Embryophyta</taxon>
        <taxon>Tracheophyta</taxon>
        <taxon>Spermatophyta</taxon>
        <taxon>Magnoliopsida</taxon>
        <taxon>Magnoliidae</taxon>
        <taxon>Piperales</taxon>
        <taxon>Aristolochiaceae</taxon>
        <taxon>Aristolochia</taxon>
    </lineage>
</organism>
<evidence type="ECO:0000256" key="5">
    <source>
        <dbReference type="ARBA" id="ARBA00022964"/>
    </source>
</evidence>
<keyword evidence="5" id="KW-0223">Dioxygenase</keyword>
<dbReference type="PROSITE" id="PS51183">
    <property type="entry name" value="JMJN"/>
    <property type="match status" value="1"/>
</dbReference>
<evidence type="ECO:0000256" key="6">
    <source>
        <dbReference type="ARBA" id="ARBA00023002"/>
    </source>
</evidence>
<dbReference type="InterPro" id="IPR003888">
    <property type="entry name" value="FYrich_N"/>
</dbReference>
<comment type="cofactor">
    <cofactor evidence="1">
        <name>Fe(2+)</name>
        <dbReference type="ChEBI" id="CHEBI:29033"/>
    </cofactor>
</comment>
<dbReference type="PROSITE" id="PS51542">
    <property type="entry name" value="FYRN"/>
    <property type="match status" value="1"/>
</dbReference>
<dbReference type="GO" id="GO:0046872">
    <property type="term" value="F:metal ion binding"/>
    <property type="evidence" value="ECO:0007669"/>
    <property type="project" value="UniProtKB-KW"/>
</dbReference>
<feature type="domain" description="JmjN" evidence="12">
    <location>
        <begin position="136"/>
        <end position="177"/>
    </location>
</feature>
<dbReference type="GO" id="GO:0000785">
    <property type="term" value="C:chromatin"/>
    <property type="evidence" value="ECO:0007669"/>
    <property type="project" value="TreeGrafter"/>
</dbReference>
<dbReference type="InterPro" id="IPR004198">
    <property type="entry name" value="Znf_C5HC2"/>
</dbReference>
<dbReference type="Proteomes" id="UP000825729">
    <property type="component" value="Unassembled WGS sequence"/>
</dbReference>
<dbReference type="InterPro" id="IPR003349">
    <property type="entry name" value="JmjN"/>
</dbReference>
<evidence type="ECO:0000259" key="13">
    <source>
        <dbReference type="PROSITE" id="PS51184"/>
    </source>
</evidence>
<dbReference type="AlphaFoldDB" id="A0AAV7ED98"/>
<dbReference type="PROSITE" id="PS51543">
    <property type="entry name" value="FYRC"/>
    <property type="match status" value="1"/>
</dbReference>
<dbReference type="GO" id="GO:0045814">
    <property type="term" value="P:negative regulation of gene expression, epigenetic"/>
    <property type="evidence" value="ECO:0007669"/>
    <property type="project" value="UniProtKB-ARBA"/>
</dbReference>